<dbReference type="GO" id="GO:0006235">
    <property type="term" value="P:dTTP biosynthetic process"/>
    <property type="evidence" value="ECO:0007669"/>
    <property type="project" value="TreeGrafter"/>
</dbReference>
<accession>A0A183C5M2</accession>
<name>A0A183C5M2_GLOPA</name>
<dbReference type="Gene3D" id="3.40.50.300">
    <property type="entry name" value="P-loop containing nucleotide triphosphate hydrolases"/>
    <property type="match status" value="1"/>
</dbReference>
<dbReference type="WBParaSite" id="GPLIN_000816700">
    <property type="protein sequence ID" value="GPLIN_000816700"/>
    <property type="gene ID" value="GPLIN_000816700"/>
</dbReference>
<dbReference type="Proteomes" id="UP000050741">
    <property type="component" value="Unassembled WGS sequence"/>
</dbReference>
<dbReference type="GO" id="GO:0005829">
    <property type="term" value="C:cytosol"/>
    <property type="evidence" value="ECO:0007669"/>
    <property type="project" value="TreeGrafter"/>
</dbReference>
<evidence type="ECO:0000256" key="8">
    <source>
        <dbReference type="ARBA" id="ARBA00022840"/>
    </source>
</evidence>
<dbReference type="HAMAP" id="MF_00165">
    <property type="entry name" value="Thymidylate_kinase"/>
    <property type="match status" value="1"/>
</dbReference>
<evidence type="ECO:0000313" key="11">
    <source>
        <dbReference type="WBParaSite" id="GPLIN_000816700"/>
    </source>
</evidence>
<dbReference type="GO" id="GO:0005634">
    <property type="term" value="C:nucleus"/>
    <property type="evidence" value="ECO:0007669"/>
    <property type="project" value="TreeGrafter"/>
</dbReference>
<keyword evidence="5" id="KW-0545">Nucleotide biosynthesis</keyword>
<evidence type="ECO:0000256" key="7">
    <source>
        <dbReference type="ARBA" id="ARBA00022777"/>
    </source>
</evidence>
<evidence type="ECO:0000256" key="3">
    <source>
        <dbReference type="ARBA" id="ARBA00012980"/>
    </source>
</evidence>
<dbReference type="NCBIfam" id="TIGR00041">
    <property type="entry name" value="DTMP_kinase"/>
    <property type="match status" value="1"/>
</dbReference>
<dbReference type="PANTHER" id="PTHR10344">
    <property type="entry name" value="THYMIDYLATE KINASE"/>
    <property type="match status" value="1"/>
</dbReference>
<dbReference type="InterPro" id="IPR027417">
    <property type="entry name" value="P-loop_NTPase"/>
</dbReference>
<reference evidence="10" key="1">
    <citation type="submission" date="2014-05" db="EMBL/GenBank/DDBJ databases">
        <title>The genome and life-stage specific transcriptomes of Globodera pallida elucidate key aspects of plant parasitism by a cyst nematode.</title>
        <authorList>
            <person name="Cotton J.A."/>
            <person name="Lilley C.J."/>
            <person name="Jones L.M."/>
            <person name="Kikuchi T."/>
            <person name="Reid A.J."/>
            <person name="Thorpe P."/>
            <person name="Tsai I.J."/>
            <person name="Beasley H."/>
            <person name="Blok V."/>
            <person name="Cock P.J.A."/>
            <person name="Van den Akker S.E."/>
            <person name="Holroyd N."/>
            <person name="Hunt M."/>
            <person name="Mantelin S."/>
            <person name="Naghra H."/>
            <person name="Pain A."/>
            <person name="Palomares-Rius J.E."/>
            <person name="Zarowiecki M."/>
            <person name="Berriman M."/>
            <person name="Jones J.T."/>
            <person name="Urwin P.E."/>
        </authorList>
    </citation>
    <scope>NUCLEOTIDE SEQUENCE [LARGE SCALE GENOMIC DNA]</scope>
    <source>
        <strain evidence="10">Lindley</strain>
    </source>
</reference>
<dbReference type="GO" id="GO:0006233">
    <property type="term" value="P:dTDP biosynthetic process"/>
    <property type="evidence" value="ECO:0007669"/>
    <property type="project" value="InterPro"/>
</dbReference>
<dbReference type="PANTHER" id="PTHR10344:SF1">
    <property type="entry name" value="THYMIDYLATE KINASE"/>
    <property type="match status" value="1"/>
</dbReference>
<dbReference type="Pfam" id="PF02223">
    <property type="entry name" value="Thymidylate_kin"/>
    <property type="match status" value="1"/>
</dbReference>
<dbReference type="InterPro" id="IPR018094">
    <property type="entry name" value="Thymidylate_kinase"/>
</dbReference>
<evidence type="ECO:0000259" key="9">
    <source>
        <dbReference type="Pfam" id="PF02223"/>
    </source>
</evidence>
<evidence type="ECO:0000256" key="1">
    <source>
        <dbReference type="ARBA" id="ARBA00004992"/>
    </source>
</evidence>
<dbReference type="GO" id="GO:0005739">
    <property type="term" value="C:mitochondrion"/>
    <property type="evidence" value="ECO:0007669"/>
    <property type="project" value="TreeGrafter"/>
</dbReference>
<evidence type="ECO:0000256" key="5">
    <source>
        <dbReference type="ARBA" id="ARBA00022727"/>
    </source>
</evidence>
<dbReference type="AlphaFoldDB" id="A0A183C5M2"/>
<dbReference type="PROSITE" id="PS01331">
    <property type="entry name" value="THYMIDYLATE_KINASE"/>
    <property type="match status" value="1"/>
</dbReference>
<dbReference type="EC" id="2.7.4.9" evidence="3"/>
<evidence type="ECO:0000313" key="10">
    <source>
        <dbReference type="Proteomes" id="UP000050741"/>
    </source>
</evidence>
<dbReference type="InterPro" id="IPR039430">
    <property type="entry name" value="Thymidylate_kin-like_dom"/>
</dbReference>
<dbReference type="GO" id="GO:0004550">
    <property type="term" value="F:nucleoside diphosphate kinase activity"/>
    <property type="evidence" value="ECO:0007669"/>
    <property type="project" value="TreeGrafter"/>
</dbReference>
<dbReference type="GO" id="GO:0006227">
    <property type="term" value="P:dUDP biosynthetic process"/>
    <property type="evidence" value="ECO:0007669"/>
    <property type="project" value="TreeGrafter"/>
</dbReference>
<sequence length="220" mass="24949">MGRRGALIVMEGLDRSGKSTQAKLLLEHFQRRGEPARIQRFPDRDEPMTGPTIDAFLRGAKSVDESREAIHLIFASNRWLMEHKMLKELEEGRHLIVDRYSYSGIAYSLAKGLPLEWVCRSEVGLPRPDLVLFFDADAASVSVRGGFGEEVMERGEFQQKVYVHMNSLSDGTFWRHIDATRSIDEVHKFVVEEVGILLGKMQENGRKVPVAKFTNADFGI</sequence>
<dbReference type="GO" id="GO:0005524">
    <property type="term" value="F:ATP binding"/>
    <property type="evidence" value="ECO:0007669"/>
    <property type="project" value="UniProtKB-KW"/>
</dbReference>
<dbReference type="GO" id="GO:0004798">
    <property type="term" value="F:dTMP kinase activity"/>
    <property type="evidence" value="ECO:0007669"/>
    <property type="project" value="UniProtKB-EC"/>
</dbReference>
<keyword evidence="10" id="KW-1185">Reference proteome</keyword>
<protein>
    <recommendedName>
        <fullName evidence="3">dTMP kinase</fullName>
        <ecNumber evidence="3">2.7.4.9</ecNumber>
    </recommendedName>
</protein>
<organism evidence="10 11">
    <name type="scientific">Globodera pallida</name>
    <name type="common">Potato cyst nematode worm</name>
    <name type="synonym">Heterodera pallida</name>
    <dbReference type="NCBI Taxonomy" id="36090"/>
    <lineage>
        <taxon>Eukaryota</taxon>
        <taxon>Metazoa</taxon>
        <taxon>Ecdysozoa</taxon>
        <taxon>Nematoda</taxon>
        <taxon>Chromadorea</taxon>
        <taxon>Rhabditida</taxon>
        <taxon>Tylenchina</taxon>
        <taxon>Tylenchomorpha</taxon>
        <taxon>Tylenchoidea</taxon>
        <taxon>Heteroderidae</taxon>
        <taxon>Heteroderinae</taxon>
        <taxon>Globodera</taxon>
    </lineage>
</organism>
<evidence type="ECO:0000256" key="2">
    <source>
        <dbReference type="ARBA" id="ARBA00009776"/>
    </source>
</evidence>
<keyword evidence="8" id="KW-0067">ATP-binding</keyword>
<dbReference type="InterPro" id="IPR018095">
    <property type="entry name" value="Thymidylate_kin_CS"/>
</dbReference>
<dbReference type="CDD" id="cd01672">
    <property type="entry name" value="TMPK"/>
    <property type="match status" value="1"/>
</dbReference>
<dbReference type="SUPFAM" id="SSF52540">
    <property type="entry name" value="P-loop containing nucleoside triphosphate hydrolases"/>
    <property type="match status" value="1"/>
</dbReference>
<keyword evidence="4" id="KW-0808">Transferase</keyword>
<feature type="domain" description="Thymidylate kinase-like" evidence="9">
    <location>
        <begin position="11"/>
        <end position="189"/>
    </location>
</feature>
<keyword evidence="7" id="KW-0418">Kinase</keyword>
<evidence type="ECO:0000256" key="6">
    <source>
        <dbReference type="ARBA" id="ARBA00022741"/>
    </source>
</evidence>
<proteinExistence type="inferred from homology"/>
<reference evidence="11" key="2">
    <citation type="submission" date="2016-06" db="UniProtKB">
        <authorList>
            <consortium name="WormBaseParasite"/>
        </authorList>
    </citation>
    <scope>IDENTIFICATION</scope>
</reference>
<evidence type="ECO:0000256" key="4">
    <source>
        <dbReference type="ARBA" id="ARBA00022679"/>
    </source>
</evidence>
<comment type="similarity">
    <text evidence="2">Belongs to the thymidylate kinase family.</text>
</comment>
<comment type="pathway">
    <text evidence="1">Pyrimidine metabolism; dTTP biosynthesis.</text>
</comment>
<keyword evidence="6" id="KW-0547">Nucleotide-binding</keyword>